<dbReference type="Pfam" id="PF13419">
    <property type="entry name" value="HAD_2"/>
    <property type="match status" value="1"/>
</dbReference>
<dbReference type="FunFam" id="3.40.50.1000:FF:000022">
    <property type="entry name" value="Phosphoglycolate phosphatase"/>
    <property type="match status" value="1"/>
</dbReference>
<dbReference type="NCBIfam" id="TIGR01549">
    <property type="entry name" value="HAD-SF-IA-v1"/>
    <property type="match status" value="1"/>
</dbReference>
<comment type="similarity">
    <text evidence="4">Belongs to the HAD-like hydrolase superfamily. CbbY/CbbZ/Gph/YieH family.</text>
</comment>
<comment type="caution">
    <text evidence="11">The sequence shown here is derived from an EMBL/GenBank/DDBJ whole genome shotgun (WGS) entry which is preliminary data.</text>
</comment>
<dbReference type="InterPro" id="IPR023214">
    <property type="entry name" value="HAD_sf"/>
</dbReference>
<dbReference type="OrthoDB" id="9776368at2"/>
<dbReference type="InterPro" id="IPR050155">
    <property type="entry name" value="HAD-like_hydrolase_sf"/>
</dbReference>
<dbReference type="SUPFAM" id="SSF56784">
    <property type="entry name" value="HAD-like"/>
    <property type="match status" value="1"/>
</dbReference>
<dbReference type="InterPro" id="IPR006439">
    <property type="entry name" value="HAD-SF_hydro_IA"/>
</dbReference>
<dbReference type="PRINTS" id="PR00413">
    <property type="entry name" value="HADHALOGNASE"/>
</dbReference>
<evidence type="ECO:0000256" key="5">
    <source>
        <dbReference type="ARBA" id="ARBA00013078"/>
    </source>
</evidence>
<comment type="catalytic activity">
    <reaction evidence="1">
        <text>2-phosphoglycolate + H2O = glycolate + phosphate</text>
        <dbReference type="Rhea" id="RHEA:14369"/>
        <dbReference type="ChEBI" id="CHEBI:15377"/>
        <dbReference type="ChEBI" id="CHEBI:29805"/>
        <dbReference type="ChEBI" id="CHEBI:43474"/>
        <dbReference type="ChEBI" id="CHEBI:58033"/>
        <dbReference type="EC" id="3.1.3.18"/>
    </reaction>
</comment>
<keyword evidence="12" id="KW-1185">Reference proteome</keyword>
<evidence type="ECO:0000256" key="1">
    <source>
        <dbReference type="ARBA" id="ARBA00000830"/>
    </source>
</evidence>
<dbReference type="GO" id="GO:0006281">
    <property type="term" value="P:DNA repair"/>
    <property type="evidence" value="ECO:0007669"/>
    <property type="project" value="TreeGrafter"/>
</dbReference>
<evidence type="ECO:0000256" key="9">
    <source>
        <dbReference type="ARBA" id="ARBA00023277"/>
    </source>
</evidence>
<keyword evidence="6" id="KW-0479">Metal-binding</keyword>
<dbReference type="SFLD" id="SFLDG01129">
    <property type="entry name" value="C1.5:_HAD__Beta-PGM__Phosphata"/>
    <property type="match status" value="1"/>
</dbReference>
<comment type="cofactor">
    <cofactor evidence="2">
        <name>Mg(2+)</name>
        <dbReference type="ChEBI" id="CHEBI:18420"/>
    </cofactor>
</comment>
<evidence type="ECO:0000256" key="3">
    <source>
        <dbReference type="ARBA" id="ARBA00004818"/>
    </source>
</evidence>
<evidence type="ECO:0000256" key="7">
    <source>
        <dbReference type="ARBA" id="ARBA00022801"/>
    </source>
</evidence>
<dbReference type="EMBL" id="VMNK01000015">
    <property type="protein sequence ID" value="TVO53035.1"/>
    <property type="molecule type" value="Genomic_DNA"/>
</dbReference>
<evidence type="ECO:0000256" key="10">
    <source>
        <dbReference type="ARBA" id="ARBA00059247"/>
    </source>
</evidence>
<comment type="pathway">
    <text evidence="3">Organic acid metabolism; glycolate biosynthesis; glycolate from 2-phosphoglycolate: step 1/1.</text>
</comment>
<dbReference type="GO" id="GO:0005829">
    <property type="term" value="C:cytosol"/>
    <property type="evidence" value="ECO:0007669"/>
    <property type="project" value="TreeGrafter"/>
</dbReference>
<dbReference type="RefSeq" id="WP_144310294.1">
    <property type="nucleotide sequence ID" value="NZ_VMNK01000015.1"/>
</dbReference>
<comment type="function">
    <text evidence="10">Specifically catalyzes the dephosphorylation of 2-phosphoglycolate. Is involved in the dissimilation of the intracellular 2-phosphoglycolate formed during the DNA repair of 3'-phosphoglycolate ends, a major class of DNA lesions induced by oxidative stress.</text>
</comment>
<dbReference type="SFLD" id="SFLDG01135">
    <property type="entry name" value="C1.5.6:_HAD__Beta-PGM__Phospha"/>
    <property type="match status" value="1"/>
</dbReference>
<keyword evidence="7 11" id="KW-0378">Hydrolase</keyword>
<keyword evidence="9" id="KW-0119">Carbohydrate metabolism</keyword>
<sequence>MFEAVLFDLDGTFADTAPDLGGALNVLLAEDGLPVLPLATLRPHTSSGTRGMLRIGYGVTPDSTQFPELAKRFLTHYANALCVGSRLFPGIETLIFALEAAGTPWGIVTNKPRRFTEPLVNALPLGSRAACVVSGDTTPNPKPAPDSLLFACQALNVSPARTLYVGDDLRDITAGKAAGMPTAAANWGYLGVDHPIETWGADWIVDTPEALLHVRLQDSC</sequence>
<dbReference type="AlphaFoldDB" id="A0A557QJF4"/>
<dbReference type="PANTHER" id="PTHR43434">
    <property type="entry name" value="PHOSPHOGLYCOLATE PHOSPHATASE"/>
    <property type="match status" value="1"/>
</dbReference>
<proteinExistence type="inferred from homology"/>
<dbReference type="Proteomes" id="UP000319502">
    <property type="component" value="Unassembled WGS sequence"/>
</dbReference>
<evidence type="ECO:0000256" key="2">
    <source>
        <dbReference type="ARBA" id="ARBA00001946"/>
    </source>
</evidence>
<dbReference type="NCBIfam" id="TIGR01449">
    <property type="entry name" value="PGP_bact"/>
    <property type="match status" value="1"/>
</dbReference>
<dbReference type="NCBIfam" id="TIGR01509">
    <property type="entry name" value="HAD-SF-IA-v3"/>
    <property type="match status" value="1"/>
</dbReference>
<dbReference type="EC" id="3.1.3.18" evidence="5"/>
<accession>A0A557QJF4</accession>
<reference evidence="11 12" key="1">
    <citation type="submission" date="2019-07" db="EMBL/GenBank/DDBJ databases">
        <title>The pathways for chlorine oxyanion respiration interact through the shared metabolite chlorate.</title>
        <authorList>
            <person name="Barnum T.P."/>
            <person name="Cheng Y."/>
            <person name="Hill K.A."/>
            <person name="Lucas L.N."/>
            <person name="Carlson H.K."/>
            <person name="Coates J.D."/>
        </authorList>
    </citation>
    <scope>NUCLEOTIDE SEQUENCE [LARGE SCALE GENOMIC DNA]</scope>
    <source>
        <strain evidence="11 12">SFB-3</strain>
    </source>
</reference>
<name>A0A557QJF4_9RHOO</name>
<dbReference type="GO" id="GO:0046872">
    <property type="term" value="F:metal ion binding"/>
    <property type="evidence" value="ECO:0007669"/>
    <property type="project" value="UniProtKB-KW"/>
</dbReference>
<organism evidence="11 12">
    <name type="scientific">Denitromonas halophila</name>
    <dbReference type="NCBI Taxonomy" id="1629404"/>
    <lineage>
        <taxon>Bacteria</taxon>
        <taxon>Pseudomonadati</taxon>
        <taxon>Pseudomonadota</taxon>
        <taxon>Betaproteobacteria</taxon>
        <taxon>Rhodocyclales</taxon>
        <taxon>Zoogloeaceae</taxon>
        <taxon>Denitromonas</taxon>
    </lineage>
</organism>
<evidence type="ECO:0000256" key="4">
    <source>
        <dbReference type="ARBA" id="ARBA00006171"/>
    </source>
</evidence>
<dbReference type="SFLD" id="SFLDS00003">
    <property type="entry name" value="Haloacid_Dehalogenase"/>
    <property type="match status" value="1"/>
</dbReference>
<gene>
    <name evidence="11" type="primary">gph</name>
    <name evidence="11" type="ORF">FHP91_14600</name>
</gene>
<protein>
    <recommendedName>
        <fullName evidence="5">phosphoglycolate phosphatase</fullName>
        <ecNumber evidence="5">3.1.3.18</ecNumber>
    </recommendedName>
</protein>
<dbReference type="Gene3D" id="1.10.150.240">
    <property type="entry name" value="Putative phosphatase, domain 2"/>
    <property type="match status" value="1"/>
</dbReference>
<dbReference type="PANTHER" id="PTHR43434:SF23">
    <property type="entry name" value="PHOSPHOGLYCOLATE PHOSPHATASE"/>
    <property type="match status" value="1"/>
</dbReference>
<dbReference type="GO" id="GO:0008967">
    <property type="term" value="F:phosphoglycolate phosphatase activity"/>
    <property type="evidence" value="ECO:0007669"/>
    <property type="project" value="UniProtKB-EC"/>
</dbReference>
<evidence type="ECO:0000313" key="11">
    <source>
        <dbReference type="EMBL" id="TVO53035.1"/>
    </source>
</evidence>
<keyword evidence="8" id="KW-0460">Magnesium</keyword>
<dbReference type="InterPro" id="IPR037512">
    <property type="entry name" value="PGPase_prok"/>
</dbReference>
<dbReference type="InterPro" id="IPR023198">
    <property type="entry name" value="PGP-like_dom2"/>
</dbReference>
<evidence type="ECO:0000256" key="6">
    <source>
        <dbReference type="ARBA" id="ARBA00022723"/>
    </source>
</evidence>
<evidence type="ECO:0000256" key="8">
    <source>
        <dbReference type="ARBA" id="ARBA00022842"/>
    </source>
</evidence>
<dbReference type="InterPro" id="IPR036412">
    <property type="entry name" value="HAD-like_sf"/>
</dbReference>
<evidence type="ECO:0000313" key="12">
    <source>
        <dbReference type="Proteomes" id="UP000319502"/>
    </source>
</evidence>
<dbReference type="GO" id="GO:0005975">
    <property type="term" value="P:carbohydrate metabolic process"/>
    <property type="evidence" value="ECO:0007669"/>
    <property type="project" value="InterPro"/>
</dbReference>
<dbReference type="Gene3D" id="3.40.50.1000">
    <property type="entry name" value="HAD superfamily/HAD-like"/>
    <property type="match status" value="1"/>
</dbReference>
<dbReference type="InterPro" id="IPR041492">
    <property type="entry name" value="HAD_2"/>
</dbReference>